<keyword evidence="2 4" id="KW-0687">Ribonucleoprotein</keyword>
<evidence type="ECO:0000256" key="5">
    <source>
        <dbReference type="RuleBase" id="RU003919"/>
    </source>
</evidence>
<dbReference type="InterPro" id="IPR009068">
    <property type="entry name" value="uS15_NS1_RNA-bd_sf"/>
</dbReference>
<evidence type="ECO:0000256" key="2">
    <source>
        <dbReference type="ARBA" id="ARBA00023274"/>
    </source>
</evidence>
<sequence length="88" mass="10263">MLKKTKKTQVIDDFRVHASDTGSAAVQVALLTEQIKQLTKHLKKHVKDNHSRYGLLKMVAKRKKFLDYLKRTDEPAHKNILKKLELKK</sequence>
<evidence type="ECO:0000313" key="7">
    <source>
        <dbReference type="Proteomes" id="UP000229247"/>
    </source>
</evidence>
<evidence type="ECO:0000256" key="1">
    <source>
        <dbReference type="ARBA" id="ARBA00022980"/>
    </source>
</evidence>
<comment type="subunit">
    <text evidence="3 4">Part of the 30S ribosomal subunit. Forms a bridge to the 50S subunit in the 70S ribosome, contacting the 23S rRNA.</text>
</comment>
<dbReference type="CDD" id="cd00353">
    <property type="entry name" value="Ribosomal_S15p_S13e"/>
    <property type="match status" value="1"/>
</dbReference>
<evidence type="ECO:0000256" key="4">
    <source>
        <dbReference type="HAMAP-Rule" id="MF_01343"/>
    </source>
</evidence>
<dbReference type="AlphaFoldDB" id="A0A2M7D684"/>
<organism evidence="6 7">
    <name type="scientific">Candidatus Portnoybacteria bacterium CG02_land_8_20_14_3_00_45_8</name>
    <dbReference type="NCBI Taxonomy" id="1974807"/>
    <lineage>
        <taxon>Bacteria</taxon>
        <taxon>Candidatus Portnoyibacteriota</taxon>
    </lineage>
</organism>
<dbReference type="PANTHER" id="PTHR23321:SF26">
    <property type="entry name" value="SMALL RIBOSOMAL SUBUNIT PROTEIN US15M"/>
    <property type="match status" value="1"/>
</dbReference>
<dbReference type="FunFam" id="1.10.287.10:FF:000002">
    <property type="entry name" value="30S ribosomal protein S15"/>
    <property type="match status" value="1"/>
</dbReference>
<dbReference type="InterPro" id="IPR005290">
    <property type="entry name" value="Ribosomal_uS15_bac-type"/>
</dbReference>
<dbReference type="GO" id="GO:1990904">
    <property type="term" value="C:ribonucleoprotein complex"/>
    <property type="evidence" value="ECO:0007669"/>
    <property type="project" value="UniProtKB-KW"/>
</dbReference>
<protein>
    <recommendedName>
        <fullName evidence="4">Small ribosomal subunit protein uS15</fullName>
    </recommendedName>
</protein>
<proteinExistence type="inferred from homology"/>
<evidence type="ECO:0000256" key="3">
    <source>
        <dbReference type="ARBA" id="ARBA00064542"/>
    </source>
</evidence>
<keyword evidence="4" id="KW-0694">RNA-binding</keyword>
<keyword evidence="1 4" id="KW-0689">Ribosomal protein</keyword>
<evidence type="ECO:0000313" key="6">
    <source>
        <dbReference type="EMBL" id="PIV38501.1"/>
    </source>
</evidence>
<dbReference type="NCBIfam" id="TIGR00952">
    <property type="entry name" value="S15_bact"/>
    <property type="match status" value="1"/>
</dbReference>
<dbReference type="GO" id="GO:0019843">
    <property type="term" value="F:rRNA binding"/>
    <property type="evidence" value="ECO:0007669"/>
    <property type="project" value="UniProtKB-UniRule"/>
</dbReference>
<dbReference type="Proteomes" id="UP000229247">
    <property type="component" value="Unassembled WGS sequence"/>
</dbReference>
<dbReference type="Pfam" id="PF00312">
    <property type="entry name" value="Ribosomal_S15"/>
    <property type="match status" value="1"/>
</dbReference>
<dbReference type="SUPFAM" id="SSF47060">
    <property type="entry name" value="S15/NS1 RNA-binding domain"/>
    <property type="match status" value="1"/>
</dbReference>
<dbReference type="Gene3D" id="1.10.287.10">
    <property type="entry name" value="S15/NS1, RNA-binding"/>
    <property type="match status" value="1"/>
</dbReference>
<comment type="similarity">
    <text evidence="4 5">Belongs to the universal ribosomal protein uS15 family.</text>
</comment>
<comment type="caution">
    <text evidence="6">The sequence shown here is derived from an EMBL/GenBank/DDBJ whole genome shotgun (WGS) entry which is preliminary data.</text>
</comment>
<name>A0A2M7D684_9BACT</name>
<dbReference type="Gene3D" id="6.10.250.3130">
    <property type="match status" value="1"/>
</dbReference>
<accession>A0A2M7D684</accession>
<dbReference type="PANTHER" id="PTHR23321">
    <property type="entry name" value="RIBOSOMAL PROTEIN S15, BACTERIAL AND ORGANELLAR"/>
    <property type="match status" value="1"/>
</dbReference>
<comment type="function">
    <text evidence="4">One of the primary rRNA binding proteins, it binds directly to 16S rRNA where it helps nucleate assembly of the platform of the 30S subunit by binding and bridging several RNA helices of the 16S rRNA.</text>
</comment>
<gene>
    <name evidence="4" type="primary">rpsO</name>
    <name evidence="6" type="ORF">COS30_01725</name>
</gene>
<dbReference type="GO" id="GO:0005840">
    <property type="term" value="C:ribosome"/>
    <property type="evidence" value="ECO:0007669"/>
    <property type="project" value="UniProtKB-KW"/>
</dbReference>
<keyword evidence="4" id="KW-0699">rRNA-binding</keyword>
<dbReference type="GO" id="GO:0003735">
    <property type="term" value="F:structural constituent of ribosome"/>
    <property type="evidence" value="ECO:0007669"/>
    <property type="project" value="InterPro"/>
</dbReference>
<comment type="function">
    <text evidence="4">Forms an intersubunit bridge (bridge B4) with the 23S rRNA of the 50S subunit in the ribosome.</text>
</comment>
<dbReference type="InterPro" id="IPR000589">
    <property type="entry name" value="Ribosomal_uS15"/>
</dbReference>
<dbReference type="EMBL" id="PEUE01000041">
    <property type="protein sequence ID" value="PIV38501.1"/>
    <property type="molecule type" value="Genomic_DNA"/>
</dbReference>
<reference evidence="7" key="1">
    <citation type="submission" date="2017-09" db="EMBL/GenBank/DDBJ databases">
        <title>Depth-based differentiation of microbial function through sediment-hosted aquifers and enrichment of novel symbionts in the deep terrestrial subsurface.</title>
        <authorList>
            <person name="Probst A.J."/>
            <person name="Ladd B."/>
            <person name="Jarett J.K."/>
            <person name="Geller-Mcgrath D.E."/>
            <person name="Sieber C.M.K."/>
            <person name="Emerson J.B."/>
            <person name="Anantharaman K."/>
            <person name="Thomas B.C."/>
            <person name="Malmstrom R."/>
            <person name="Stieglmeier M."/>
            <person name="Klingl A."/>
            <person name="Woyke T."/>
            <person name="Ryan C.M."/>
            <person name="Banfield J.F."/>
        </authorList>
    </citation>
    <scope>NUCLEOTIDE SEQUENCE [LARGE SCALE GENOMIC DNA]</scope>
</reference>
<dbReference type="GO" id="GO:0006412">
    <property type="term" value="P:translation"/>
    <property type="evidence" value="ECO:0007669"/>
    <property type="project" value="UniProtKB-UniRule"/>
</dbReference>
<dbReference type="GO" id="GO:0005737">
    <property type="term" value="C:cytoplasm"/>
    <property type="evidence" value="ECO:0007669"/>
    <property type="project" value="UniProtKB-ARBA"/>
</dbReference>
<dbReference type="HAMAP" id="MF_01343_B">
    <property type="entry name" value="Ribosomal_uS15_B"/>
    <property type="match status" value="1"/>
</dbReference>
<dbReference type="SMART" id="SM01387">
    <property type="entry name" value="Ribosomal_S15"/>
    <property type="match status" value="1"/>
</dbReference>